<dbReference type="GO" id="GO:0042597">
    <property type="term" value="C:periplasmic space"/>
    <property type="evidence" value="ECO:0007669"/>
    <property type="project" value="UniProtKB-SubCell"/>
</dbReference>
<feature type="domain" description="AlgX/AlgJ SGNH hydrolase-like" evidence="7">
    <location>
        <begin position="43"/>
        <end position="181"/>
    </location>
</feature>
<evidence type="ECO:0000259" key="7">
    <source>
        <dbReference type="Pfam" id="PF16822"/>
    </source>
</evidence>
<comment type="subcellular location">
    <subcellularLocation>
        <location evidence="1">Periplasm</location>
    </subcellularLocation>
</comment>
<dbReference type="RefSeq" id="WP_146422979.1">
    <property type="nucleotide sequence ID" value="NZ_QKYU01000028.1"/>
</dbReference>
<dbReference type="InterPro" id="IPR031811">
    <property type="entry name" value="ALGX/ALGJ_SGNH-like"/>
</dbReference>
<dbReference type="OrthoDB" id="175771at2"/>
<dbReference type="Proteomes" id="UP000249688">
    <property type="component" value="Unassembled WGS sequence"/>
</dbReference>
<accession>A0A2W7HY84</accession>
<evidence type="ECO:0000256" key="2">
    <source>
        <dbReference type="ARBA" id="ARBA00005182"/>
    </source>
</evidence>
<keyword evidence="9" id="KW-1185">Reference proteome</keyword>
<reference evidence="8 9" key="1">
    <citation type="submission" date="2018-06" db="EMBL/GenBank/DDBJ databases">
        <title>Genomic Encyclopedia of Archaeal and Bacterial Type Strains, Phase II (KMG-II): from individual species to whole genera.</title>
        <authorList>
            <person name="Goeker M."/>
        </authorList>
    </citation>
    <scope>NUCLEOTIDE SEQUENCE [LARGE SCALE GENOMIC DNA]</scope>
    <source>
        <strain evidence="8 9">DSM 24525</strain>
    </source>
</reference>
<organism evidence="8 9">
    <name type="scientific">Humitalea rosea</name>
    <dbReference type="NCBI Taxonomy" id="990373"/>
    <lineage>
        <taxon>Bacteria</taxon>
        <taxon>Pseudomonadati</taxon>
        <taxon>Pseudomonadota</taxon>
        <taxon>Alphaproteobacteria</taxon>
        <taxon>Acetobacterales</taxon>
        <taxon>Roseomonadaceae</taxon>
        <taxon>Humitalea</taxon>
    </lineage>
</organism>
<evidence type="ECO:0000313" key="8">
    <source>
        <dbReference type="EMBL" id="PZW39434.1"/>
    </source>
</evidence>
<dbReference type="GO" id="GO:0042121">
    <property type="term" value="P:alginic acid biosynthetic process"/>
    <property type="evidence" value="ECO:0007669"/>
    <property type="project" value="UniProtKB-KW"/>
</dbReference>
<proteinExistence type="predicted"/>
<evidence type="ECO:0000256" key="1">
    <source>
        <dbReference type="ARBA" id="ARBA00004418"/>
    </source>
</evidence>
<gene>
    <name evidence="8" type="ORF">C8P66_12813</name>
</gene>
<dbReference type="EMBL" id="QKYU01000028">
    <property type="protein sequence ID" value="PZW39434.1"/>
    <property type="molecule type" value="Genomic_DNA"/>
</dbReference>
<dbReference type="Pfam" id="PF16822">
    <property type="entry name" value="ALGX"/>
    <property type="match status" value="1"/>
</dbReference>
<comment type="caution">
    <text evidence="8">The sequence shown here is derived from an EMBL/GenBank/DDBJ whole genome shotgun (WGS) entry which is preliminary data.</text>
</comment>
<evidence type="ECO:0000256" key="3">
    <source>
        <dbReference type="ARBA" id="ARBA00022679"/>
    </source>
</evidence>
<protein>
    <recommendedName>
        <fullName evidence="7">AlgX/AlgJ SGNH hydrolase-like domain-containing protein</fullName>
    </recommendedName>
</protein>
<evidence type="ECO:0000256" key="6">
    <source>
        <dbReference type="ARBA" id="ARBA00022841"/>
    </source>
</evidence>
<evidence type="ECO:0000256" key="5">
    <source>
        <dbReference type="ARBA" id="ARBA00022764"/>
    </source>
</evidence>
<dbReference type="GO" id="GO:0016740">
    <property type="term" value="F:transferase activity"/>
    <property type="evidence" value="ECO:0007669"/>
    <property type="project" value="UniProtKB-KW"/>
</dbReference>
<evidence type="ECO:0000256" key="4">
    <source>
        <dbReference type="ARBA" id="ARBA00022729"/>
    </source>
</evidence>
<keyword evidence="4" id="KW-0732">Signal</keyword>
<keyword evidence="5" id="KW-0574">Periplasm</keyword>
<name>A0A2W7HY84_9PROT</name>
<keyword evidence="6" id="KW-0016">Alginate biosynthesis</keyword>
<sequence>MDLSHLRVENDVLFGLEGELYLAGGNHGVLRFATGETVIRPDSIANMRDNLEFRRDAAARMGFSFVHMIAPEKYRVVSEQFPLRDTGGLAQQYAEGGCEGMIDPIAELRAETAGPTYYRTDTHWAPFGKIVASRLLALASGRSAADVAEAEAAARACLIPAPEEFCGDLGRKLDPKQSEPTVTFRLAHRIQTFENGLPHDYVRPVNDGRMVLVESAAPLARGTLLIFGDSYLHQTLPVLSFFFRRVIFCRTRWFHEELVAMARPDVVVTQQAERYLSYVFPDVGAPPFLLMAQMLGRTPAPSQEEALALANALSGGRTLDLRPFARIIAPVASKPIPWPNPGPRVALLGNRGLAASTRVSSAAGSGPVQKYHSGKGFATWADMLLDGALEFEAEDNFGDETGLAQDLLGKVPALLARQCYWACIYSASLIDPASGDSPLSVEDTETAMRQTWDALRDAGLHLFIVEDWTPPGQTAAEVLAARSDRFRLFATAYAAEHQRVHLVDTGERTAPQSSEDAAVVPWNAWRIGERLADAIRPNLPQAALLTDERDFYAPESNIYGNIIPNGLMKGDPTEVANPPWQGNIPPGWTCIFGGTLQAGSMRLETAASVDGIGMATWVLADSVRSDRTHAIAGIRVRLRPPAGLAGRLIQGRVSVLVQAATGGLRGVDARLVCSPGDASPLSVAHAFDPPEVGFWPVGTVQRLVLRTPRLLAPSATLGSVEMMLVAVFDGTQANGCRFRLGFERASIRLAE</sequence>
<evidence type="ECO:0000313" key="9">
    <source>
        <dbReference type="Proteomes" id="UP000249688"/>
    </source>
</evidence>
<comment type="pathway">
    <text evidence="2">Glycan biosynthesis; alginate biosynthesis.</text>
</comment>
<keyword evidence="3" id="KW-0808">Transferase</keyword>
<dbReference type="AlphaFoldDB" id="A0A2W7HY84"/>